<dbReference type="AlphaFoldDB" id="A0A8S0SD79"/>
<dbReference type="OrthoDB" id="20554at2759"/>
<keyword evidence="3" id="KW-1185">Reference proteome</keyword>
<organism evidence="2 3">
    <name type="scientific">Olea europaea subsp. europaea</name>
    <dbReference type="NCBI Taxonomy" id="158383"/>
    <lineage>
        <taxon>Eukaryota</taxon>
        <taxon>Viridiplantae</taxon>
        <taxon>Streptophyta</taxon>
        <taxon>Embryophyta</taxon>
        <taxon>Tracheophyta</taxon>
        <taxon>Spermatophyta</taxon>
        <taxon>Magnoliopsida</taxon>
        <taxon>eudicotyledons</taxon>
        <taxon>Gunneridae</taxon>
        <taxon>Pentapetalae</taxon>
        <taxon>asterids</taxon>
        <taxon>lamiids</taxon>
        <taxon>Lamiales</taxon>
        <taxon>Oleaceae</taxon>
        <taxon>Oleeae</taxon>
        <taxon>Olea</taxon>
    </lineage>
</organism>
<dbReference type="EMBL" id="CACTIH010004248">
    <property type="protein sequence ID" value="CAA2990330.1"/>
    <property type="molecule type" value="Genomic_DNA"/>
</dbReference>
<accession>A0A8S0SD79</accession>
<evidence type="ECO:0000313" key="2">
    <source>
        <dbReference type="EMBL" id="CAA2990330.1"/>
    </source>
</evidence>
<proteinExistence type="predicted"/>
<dbReference type="Proteomes" id="UP000594638">
    <property type="component" value="Unassembled WGS sequence"/>
</dbReference>
<reference evidence="2 3" key="1">
    <citation type="submission" date="2019-12" db="EMBL/GenBank/DDBJ databases">
        <authorList>
            <person name="Alioto T."/>
            <person name="Alioto T."/>
            <person name="Gomez Garrido J."/>
        </authorList>
    </citation>
    <scope>NUCLEOTIDE SEQUENCE [LARGE SCALE GENOMIC DNA]</scope>
</reference>
<dbReference type="Gramene" id="OE9A078628T1">
    <property type="protein sequence ID" value="OE9A078628C1"/>
    <property type="gene ID" value="OE9A078628"/>
</dbReference>
<dbReference type="InterPro" id="IPR039313">
    <property type="entry name" value="HIT4"/>
</dbReference>
<name>A0A8S0SD79_OLEEU</name>
<dbReference type="Gene3D" id="6.10.250.2770">
    <property type="match status" value="1"/>
</dbReference>
<gene>
    <name evidence="2" type="ORF">OLEA9_A078628</name>
</gene>
<sequence>MRRGTKRKTTDKDKAPKETTQPIEEHEKNEPSQSVVGGKDEPSEENHVELNEPAWEAKKSKTLKPDVEDEYLTDKRNLEDLWQQVFPVGTEWDQLDMVYQYNWNFSNLEDAFEEGGLLYNQKVYLLDVQSHNWSLSRVKGKLQ</sequence>
<evidence type="ECO:0000256" key="1">
    <source>
        <dbReference type="SAM" id="MobiDB-lite"/>
    </source>
</evidence>
<feature type="compositionally biased region" description="Basic and acidic residues" evidence="1">
    <location>
        <begin position="38"/>
        <end position="62"/>
    </location>
</feature>
<dbReference type="PANTHER" id="PTHR33704">
    <property type="entry name" value="PROTEIN HEAT INTOLERANT 4-RELATED"/>
    <property type="match status" value="1"/>
</dbReference>
<comment type="caution">
    <text evidence="2">The sequence shown here is derived from an EMBL/GenBank/DDBJ whole genome shotgun (WGS) entry which is preliminary data.</text>
</comment>
<dbReference type="PANTHER" id="PTHR33704:SF1">
    <property type="entry name" value="PROTEIN HEAT INTOLERANT 4-RELATED"/>
    <property type="match status" value="1"/>
</dbReference>
<evidence type="ECO:0000313" key="3">
    <source>
        <dbReference type="Proteomes" id="UP000594638"/>
    </source>
</evidence>
<protein>
    <submittedName>
        <fullName evidence="2">Uncharacterized protein</fullName>
    </submittedName>
</protein>
<dbReference type="GO" id="GO:1900034">
    <property type="term" value="P:regulation of cellular response to heat"/>
    <property type="evidence" value="ECO:0007669"/>
    <property type="project" value="InterPro"/>
</dbReference>
<feature type="region of interest" description="Disordered" evidence="1">
    <location>
        <begin position="1"/>
        <end position="62"/>
    </location>
</feature>
<feature type="compositionally biased region" description="Basic and acidic residues" evidence="1">
    <location>
        <begin position="8"/>
        <end position="30"/>
    </location>
</feature>